<evidence type="ECO:0000313" key="2">
    <source>
        <dbReference type="Proteomes" id="UP000178911"/>
    </source>
</evidence>
<dbReference type="AlphaFoldDB" id="A0A1F8GF07"/>
<gene>
    <name evidence="1" type="ORF">A3A13_02155</name>
</gene>
<sequence>MGFGGQWRKAMRRLLLSFVVAVLLVGVVPVQAQGILRGGYMPSSPEGWYYYLSGNQVMMLQADNVNMVSQIMGIGRRAQVRRVTDDLVGYGPYVGLNGPQGFYPMYQCASKGRRIERAIGTTLITTAIGYIGGRVAGGNGKEGAIIGAVAGGGYALYKDSTCAPVQNSQVKVVGLGSGDGTMVVQPPQASSGRENGWNERLRDQANRGGSLFGSYRGCLEQGLVTLKNEGRNPVQVYQNGTWYVDLLPRRSECGDPDASYEAEVISTIVEGFTGTSGRVRTRPEGRDGLVLVWR</sequence>
<proteinExistence type="predicted"/>
<organism evidence="1 2">
    <name type="scientific">Candidatus Yanofskybacteria bacterium RIFCSPLOWO2_01_FULL_43_22</name>
    <dbReference type="NCBI Taxonomy" id="1802695"/>
    <lineage>
        <taxon>Bacteria</taxon>
        <taxon>Candidatus Yanofskyibacteriota</taxon>
    </lineage>
</organism>
<comment type="caution">
    <text evidence="1">The sequence shown here is derived from an EMBL/GenBank/DDBJ whole genome shotgun (WGS) entry which is preliminary data.</text>
</comment>
<dbReference type="STRING" id="1802695.A3A13_02155"/>
<dbReference type="Proteomes" id="UP000178911">
    <property type="component" value="Unassembled WGS sequence"/>
</dbReference>
<evidence type="ECO:0000313" key="1">
    <source>
        <dbReference type="EMBL" id="OGN23871.1"/>
    </source>
</evidence>
<protein>
    <submittedName>
        <fullName evidence="1">Uncharacterized protein</fullName>
    </submittedName>
</protein>
<reference evidence="1 2" key="1">
    <citation type="journal article" date="2016" name="Nat. Commun.">
        <title>Thousands of microbial genomes shed light on interconnected biogeochemical processes in an aquifer system.</title>
        <authorList>
            <person name="Anantharaman K."/>
            <person name="Brown C.T."/>
            <person name="Hug L.A."/>
            <person name="Sharon I."/>
            <person name="Castelle C.J."/>
            <person name="Probst A.J."/>
            <person name="Thomas B.C."/>
            <person name="Singh A."/>
            <person name="Wilkins M.J."/>
            <person name="Karaoz U."/>
            <person name="Brodie E.L."/>
            <person name="Williams K.H."/>
            <person name="Hubbard S.S."/>
            <person name="Banfield J.F."/>
        </authorList>
    </citation>
    <scope>NUCLEOTIDE SEQUENCE [LARGE SCALE GENOMIC DNA]</scope>
</reference>
<accession>A0A1F8GF07</accession>
<name>A0A1F8GF07_9BACT</name>
<dbReference type="EMBL" id="MGKJ01000014">
    <property type="protein sequence ID" value="OGN23871.1"/>
    <property type="molecule type" value="Genomic_DNA"/>
</dbReference>